<dbReference type="STRING" id="106549.A0A540N9Y2"/>
<dbReference type="GO" id="GO:0035251">
    <property type="term" value="F:UDP-glucosyltransferase activity"/>
    <property type="evidence" value="ECO:0007669"/>
    <property type="project" value="TreeGrafter"/>
</dbReference>
<dbReference type="SUPFAM" id="SSF53756">
    <property type="entry name" value="UDP-Glycosyltransferase/glycogen phosphorylase"/>
    <property type="match status" value="1"/>
</dbReference>
<gene>
    <name evidence="3" type="ORF">C1H46_006501</name>
</gene>
<protein>
    <submittedName>
        <fullName evidence="3">Uncharacterized protein</fullName>
    </submittedName>
</protein>
<keyword evidence="2" id="KW-0808">Transferase</keyword>
<dbReference type="PANTHER" id="PTHR48047">
    <property type="entry name" value="GLYCOSYLTRANSFERASE"/>
    <property type="match status" value="1"/>
</dbReference>
<keyword evidence="4" id="KW-1185">Reference proteome</keyword>
<keyword evidence="2" id="KW-0328">Glycosyltransferase</keyword>
<sequence length="202" mass="22708">MASLARQKQPHFVLIPLMAQGHMMPMVDTARLIAERGVMVSLVTTPYIASRFDTTISRAKESGLPIDLVQIPFPCQEVGLPIGCENLDSLPSRDPLRKFYKALSLLQEPVEKYLRKQKLDPSCIISDKALWWTSKTAQKFNVPRIVFHGMCCFSLLSSHNVKAYNAHNSAPLTLNLLWCQGCPIGLRSLRLSCLEHLLPRPI</sequence>
<dbReference type="Gene3D" id="3.40.50.2000">
    <property type="entry name" value="Glycogen Phosphorylase B"/>
    <property type="match status" value="1"/>
</dbReference>
<name>A0A540N9Y2_MALBA</name>
<evidence type="ECO:0000256" key="1">
    <source>
        <dbReference type="ARBA" id="ARBA00009995"/>
    </source>
</evidence>
<dbReference type="EMBL" id="VIEB01000079">
    <property type="protein sequence ID" value="TQE07852.1"/>
    <property type="molecule type" value="Genomic_DNA"/>
</dbReference>
<evidence type="ECO:0000313" key="3">
    <source>
        <dbReference type="EMBL" id="TQE07852.1"/>
    </source>
</evidence>
<reference evidence="3 4" key="1">
    <citation type="journal article" date="2019" name="G3 (Bethesda)">
        <title>Sequencing of a Wild Apple (Malus baccata) Genome Unravels the Differences Between Cultivated and Wild Apple Species Regarding Disease Resistance and Cold Tolerance.</title>
        <authorList>
            <person name="Chen X."/>
        </authorList>
    </citation>
    <scope>NUCLEOTIDE SEQUENCE [LARGE SCALE GENOMIC DNA]</scope>
    <source>
        <strain evidence="4">cv. Shandingzi</strain>
        <tissue evidence="3">Leaves</tissue>
    </source>
</reference>
<organism evidence="3 4">
    <name type="scientific">Malus baccata</name>
    <name type="common">Siberian crab apple</name>
    <name type="synonym">Pyrus baccata</name>
    <dbReference type="NCBI Taxonomy" id="106549"/>
    <lineage>
        <taxon>Eukaryota</taxon>
        <taxon>Viridiplantae</taxon>
        <taxon>Streptophyta</taxon>
        <taxon>Embryophyta</taxon>
        <taxon>Tracheophyta</taxon>
        <taxon>Spermatophyta</taxon>
        <taxon>Magnoliopsida</taxon>
        <taxon>eudicotyledons</taxon>
        <taxon>Gunneridae</taxon>
        <taxon>Pentapetalae</taxon>
        <taxon>rosids</taxon>
        <taxon>fabids</taxon>
        <taxon>Rosales</taxon>
        <taxon>Rosaceae</taxon>
        <taxon>Amygdaloideae</taxon>
        <taxon>Maleae</taxon>
        <taxon>Malus</taxon>
    </lineage>
</organism>
<dbReference type="PANTHER" id="PTHR48047:SF143">
    <property type="entry name" value="UDP-GLYCOSYLTRANSFERASE 73D1"/>
    <property type="match status" value="1"/>
</dbReference>
<comment type="similarity">
    <text evidence="1">Belongs to the UDP-glycosyltransferase family.</text>
</comment>
<evidence type="ECO:0000256" key="2">
    <source>
        <dbReference type="ARBA" id="ARBA00022676"/>
    </source>
</evidence>
<accession>A0A540N9Y2</accession>
<evidence type="ECO:0000313" key="4">
    <source>
        <dbReference type="Proteomes" id="UP000315295"/>
    </source>
</evidence>
<dbReference type="AlphaFoldDB" id="A0A540N9Y2"/>
<dbReference type="Proteomes" id="UP000315295">
    <property type="component" value="Unassembled WGS sequence"/>
</dbReference>
<proteinExistence type="inferred from homology"/>
<comment type="caution">
    <text evidence="3">The sequence shown here is derived from an EMBL/GenBank/DDBJ whole genome shotgun (WGS) entry which is preliminary data.</text>
</comment>